<dbReference type="OrthoDB" id="9758662at2"/>
<dbReference type="PANTHER" id="PTHR22298">
    <property type="entry name" value="ENDO-1,4-BETA-GLUCANASE"/>
    <property type="match status" value="1"/>
</dbReference>
<keyword evidence="5 7" id="KW-0326">Glycosidase</keyword>
<evidence type="ECO:0000259" key="10">
    <source>
        <dbReference type="PROSITE" id="PS51172"/>
    </source>
</evidence>
<keyword evidence="4 7" id="KW-0119">Carbohydrate metabolism</keyword>
<dbReference type="Pfam" id="PF17957">
    <property type="entry name" value="Big_7"/>
    <property type="match status" value="2"/>
</dbReference>
<dbReference type="GO" id="GO:0030248">
    <property type="term" value="F:cellulose binding"/>
    <property type="evidence" value="ECO:0007669"/>
    <property type="project" value="InterPro"/>
</dbReference>
<dbReference type="InterPro" id="IPR012341">
    <property type="entry name" value="6hp_glycosidase-like_sf"/>
</dbReference>
<reference evidence="12 13" key="1">
    <citation type="submission" date="2018-06" db="EMBL/GenBank/DDBJ databases">
        <title>Genomic Encyclopedia of Archaeal and Bacterial Type Strains, Phase II (KMG-II): from individual species to whole genera.</title>
        <authorList>
            <person name="Goeker M."/>
        </authorList>
    </citation>
    <scope>NUCLEOTIDE SEQUENCE [LARGE SCALE GENOMIC DNA]</scope>
    <source>
        <strain evidence="12 13">ATCC BAA-1881</strain>
    </source>
</reference>
<dbReference type="InterPro" id="IPR036966">
    <property type="entry name" value="CBM3_sf"/>
</dbReference>
<feature type="active site" evidence="8">
    <location>
        <position position="452"/>
    </location>
</feature>
<evidence type="ECO:0000313" key="13">
    <source>
        <dbReference type="Proteomes" id="UP000248806"/>
    </source>
</evidence>
<dbReference type="Pfam" id="PF00759">
    <property type="entry name" value="Glyco_hydro_9"/>
    <property type="match status" value="1"/>
</dbReference>
<evidence type="ECO:0000256" key="6">
    <source>
        <dbReference type="ARBA" id="ARBA00023326"/>
    </source>
</evidence>
<feature type="signal peptide" evidence="9">
    <location>
        <begin position="1"/>
        <end position="26"/>
    </location>
</feature>
<evidence type="ECO:0000256" key="5">
    <source>
        <dbReference type="ARBA" id="ARBA00023295"/>
    </source>
</evidence>
<dbReference type="AlphaFoldDB" id="A0A326U654"/>
<dbReference type="InterPro" id="IPR013783">
    <property type="entry name" value="Ig-like_fold"/>
</dbReference>
<keyword evidence="9" id="KW-0732">Signal</keyword>
<protein>
    <recommendedName>
        <fullName evidence="9">Endoglucanase</fullName>
        <ecNumber evidence="9">3.2.1.4</ecNumber>
    </recommendedName>
</protein>
<dbReference type="InterPro" id="IPR001919">
    <property type="entry name" value="CBD2"/>
</dbReference>
<evidence type="ECO:0000256" key="8">
    <source>
        <dbReference type="PROSITE-ProRule" id="PRU10060"/>
    </source>
</evidence>
<feature type="domain" description="CBM2" evidence="11">
    <location>
        <begin position="827"/>
        <end position="937"/>
    </location>
</feature>
<gene>
    <name evidence="12" type="ORF">EI42_03418</name>
</gene>
<evidence type="ECO:0000256" key="1">
    <source>
        <dbReference type="ARBA" id="ARBA00000966"/>
    </source>
</evidence>
<keyword evidence="13" id="KW-1185">Reference proteome</keyword>
<dbReference type="Pfam" id="PF00553">
    <property type="entry name" value="CBM_2"/>
    <property type="match status" value="1"/>
</dbReference>
<comment type="caution">
    <text evidence="12">The sequence shown here is derived from an EMBL/GenBank/DDBJ whole genome shotgun (WGS) entry which is preliminary data.</text>
</comment>
<feature type="active site" evidence="8">
    <location>
        <position position="461"/>
    </location>
</feature>
<evidence type="ECO:0000256" key="4">
    <source>
        <dbReference type="ARBA" id="ARBA00023277"/>
    </source>
</evidence>
<dbReference type="InterPro" id="IPR012291">
    <property type="entry name" value="CBM2_carb-bd_dom_sf"/>
</dbReference>
<dbReference type="EC" id="3.2.1.4" evidence="9"/>
<dbReference type="InterPro" id="IPR001701">
    <property type="entry name" value="Glyco_hydro_9"/>
</dbReference>
<dbReference type="FunFam" id="1.50.10.10:FF:000020">
    <property type="entry name" value="Endoglucanase"/>
    <property type="match status" value="1"/>
</dbReference>
<dbReference type="SUPFAM" id="SSF48208">
    <property type="entry name" value="Six-hairpin glycosidases"/>
    <property type="match status" value="1"/>
</dbReference>
<dbReference type="Gene3D" id="2.60.40.710">
    <property type="entry name" value="Endoglucanase-like"/>
    <property type="match status" value="1"/>
</dbReference>
<dbReference type="Gene3D" id="2.60.40.290">
    <property type="match status" value="1"/>
</dbReference>
<evidence type="ECO:0000256" key="7">
    <source>
        <dbReference type="PROSITE-ProRule" id="PRU10059"/>
    </source>
</evidence>
<dbReference type="Pfam" id="PF00942">
    <property type="entry name" value="CBM_3"/>
    <property type="match status" value="1"/>
</dbReference>
<dbReference type="EMBL" id="QKUF01000011">
    <property type="protein sequence ID" value="PZW28040.1"/>
    <property type="molecule type" value="Genomic_DNA"/>
</dbReference>
<sequence length="937" mass="101472">MFAQTWKRALRYGLLLSMGLSMLVSALSIPTHPAKAAPAFNYAEALQKAILFYEAQQSGKLPSWNRLSWRGDSALDDGKDVGHDLTGGWFDAGDHVKFGLPMAFSATMLAWGVLEYGDAYQKSGQMTHILNNLHFVNDYFIKAHTAPNELWGQVGDGGPDHAWWGPAEVMPMKRPAYKIDASCPGSDLAGETAAAMAAASMVFRSSDATYADTLLTHAKQLYTFADTYRGKYDACIPAGGFYTSWSGYNDELVWGALWLYQATKDSTYLTKAEQYYANLSTEPQTTIKSYKWTIAWDDTSYGAYVLLAKLTGKQQYKDDAQRWLDFWTVGVNGQKITYSPGGEAFLSEWGSLRYAANTAFVALVYADYLGSSDPLYSRYHDFGVRQINYALGDNPRNCSYVVGFGACPPQDPHHRTSHGSWTDSLQNPTHNRHILYGALVGGPKAANDQYTDDRTDYTGNEVATDYNAAFTGALARLYKEFGGTPVTSMPDKPKDDDELYVMAGINAEGSTFTEIKALFINKTGWPARATSTLSLRYYFTLENGVTPDQISVTTNYTQCGNNVSRPTQVSGNLYFITVTCNAKLYPGGQDAYKKEVQFRINSAGSWDPKNDWSYQNLTKDVVKFDHIPLYESEKKVWGNEPVDTGAAPTVSITSPKDGSNFKPAPATVAIEATASDSDGQITKVEFYNGSTLLGSDTSAPYSYSWANVPEGSYTLTAKAYDNAGNSTTSSPIAISVGQAVPTVSITSPANNASFNAPASITITANASSAGGSITKVEFYNGSTLLGSDTSAPYSYSWANVPEGSYTLTAKAYDDAGGTATSAAVKITVKKAGVCSVKYDIANQWSNGFTASVTISNPGSTAINGWTLVFTFPNNQRITNIWNATMTQSNGQVTVKDAGYNATIAPNGSVTFGFNGEWSGSNGKPTSFILNGQSCTVE</sequence>
<dbReference type="SMART" id="SM00637">
    <property type="entry name" value="CBD_II"/>
    <property type="match status" value="1"/>
</dbReference>
<dbReference type="PROSITE" id="PS51172">
    <property type="entry name" value="CBM3"/>
    <property type="match status" value="1"/>
</dbReference>
<name>A0A326U654_THEHA</name>
<feature type="active site" evidence="7">
    <location>
        <position position="413"/>
    </location>
</feature>
<comment type="catalytic activity">
    <reaction evidence="1 9">
        <text>Endohydrolysis of (1-&gt;4)-beta-D-glucosidic linkages in cellulose, lichenin and cereal beta-D-glucans.</text>
        <dbReference type="EC" id="3.2.1.4"/>
    </reaction>
</comment>
<dbReference type="InterPro" id="IPR033126">
    <property type="entry name" value="Glyco_hydro_9_Asp/Glu_AS"/>
</dbReference>
<dbReference type="RefSeq" id="WP_111323825.1">
    <property type="nucleotide sequence ID" value="NZ_BIFX01000003.1"/>
</dbReference>
<dbReference type="Gene3D" id="2.60.40.10">
    <property type="entry name" value="Immunoglobulins"/>
    <property type="match status" value="2"/>
</dbReference>
<dbReference type="Gene3D" id="1.50.10.10">
    <property type="match status" value="1"/>
</dbReference>
<dbReference type="InterPro" id="IPR022409">
    <property type="entry name" value="PKD/Chitinase_dom"/>
</dbReference>
<evidence type="ECO:0000256" key="3">
    <source>
        <dbReference type="ARBA" id="ARBA00023001"/>
    </source>
</evidence>
<evidence type="ECO:0000259" key="11">
    <source>
        <dbReference type="PROSITE" id="PS51173"/>
    </source>
</evidence>
<dbReference type="PROSITE" id="PS51173">
    <property type="entry name" value="CBM2"/>
    <property type="match status" value="1"/>
</dbReference>
<dbReference type="InterPro" id="IPR018221">
    <property type="entry name" value="Glyco_hydro_9_His_AS"/>
</dbReference>
<dbReference type="GO" id="GO:0030245">
    <property type="term" value="P:cellulose catabolic process"/>
    <property type="evidence" value="ECO:0007669"/>
    <property type="project" value="UniProtKB-KW"/>
</dbReference>
<evidence type="ECO:0000256" key="2">
    <source>
        <dbReference type="ARBA" id="ARBA00022801"/>
    </source>
</evidence>
<dbReference type="InterPro" id="IPR008928">
    <property type="entry name" value="6-hairpin_glycosidase_sf"/>
</dbReference>
<dbReference type="SUPFAM" id="SSF49384">
    <property type="entry name" value="Carbohydrate-binding domain"/>
    <property type="match status" value="2"/>
</dbReference>
<dbReference type="Proteomes" id="UP000248806">
    <property type="component" value="Unassembled WGS sequence"/>
</dbReference>
<comment type="similarity">
    <text evidence="7 9">Belongs to the glycosyl hydrolase 9 (cellulase E) family.</text>
</comment>
<keyword evidence="6 7" id="KW-0624">Polysaccharide degradation</keyword>
<evidence type="ECO:0000256" key="9">
    <source>
        <dbReference type="RuleBase" id="RU361166"/>
    </source>
</evidence>
<dbReference type="PROSITE" id="PS00592">
    <property type="entry name" value="GH9_2"/>
    <property type="match status" value="1"/>
</dbReference>
<dbReference type="InterPro" id="IPR008965">
    <property type="entry name" value="CBM2/CBM3_carb-bd_dom_sf"/>
</dbReference>
<proteinExistence type="inferred from homology"/>
<feature type="domain" description="CBM3" evidence="10">
    <location>
        <begin position="494"/>
        <end position="642"/>
    </location>
</feature>
<evidence type="ECO:0000313" key="12">
    <source>
        <dbReference type="EMBL" id="PZW28040.1"/>
    </source>
</evidence>
<dbReference type="SMART" id="SM01067">
    <property type="entry name" value="CBM_3"/>
    <property type="match status" value="1"/>
</dbReference>
<dbReference type="GO" id="GO:0008810">
    <property type="term" value="F:cellulase activity"/>
    <property type="evidence" value="ECO:0007669"/>
    <property type="project" value="UniProtKB-EC"/>
</dbReference>
<dbReference type="SMART" id="SM00089">
    <property type="entry name" value="PKD"/>
    <property type="match status" value="2"/>
</dbReference>
<keyword evidence="2 7" id="KW-0378">Hydrolase</keyword>
<dbReference type="PROSITE" id="PS00698">
    <property type="entry name" value="GH9_3"/>
    <property type="match status" value="1"/>
</dbReference>
<accession>A0A326U654</accession>
<keyword evidence="3 9" id="KW-0136">Cellulose degradation</keyword>
<dbReference type="InterPro" id="IPR001956">
    <property type="entry name" value="CBM3"/>
</dbReference>
<feature type="chain" id="PRO_5016192477" description="Endoglucanase" evidence="9">
    <location>
        <begin position="27"/>
        <end position="937"/>
    </location>
</feature>
<organism evidence="12 13">
    <name type="scientific">Thermosporothrix hazakensis</name>
    <dbReference type="NCBI Taxonomy" id="644383"/>
    <lineage>
        <taxon>Bacteria</taxon>
        <taxon>Bacillati</taxon>
        <taxon>Chloroflexota</taxon>
        <taxon>Ktedonobacteria</taxon>
        <taxon>Ktedonobacterales</taxon>
        <taxon>Thermosporotrichaceae</taxon>
        <taxon>Thermosporothrix</taxon>
    </lineage>
</organism>